<evidence type="ECO:0000313" key="2">
    <source>
        <dbReference type="Proteomes" id="UP000777935"/>
    </source>
</evidence>
<dbReference type="RefSeq" id="WP_174138848.1">
    <property type="nucleotide sequence ID" value="NZ_JABUFE010000007.1"/>
</dbReference>
<protein>
    <submittedName>
        <fullName evidence="1">Uncharacterized protein</fullName>
    </submittedName>
</protein>
<reference evidence="1 2" key="1">
    <citation type="submission" date="2020-06" db="EMBL/GenBank/DDBJ databases">
        <title>Sulfitobacter algicola sp. nov., isolated from green algae.</title>
        <authorList>
            <person name="Wang C."/>
        </authorList>
    </citation>
    <scope>NUCLEOTIDE SEQUENCE [LARGE SCALE GENOMIC DNA]</scope>
    <source>
        <strain evidence="1 2">1151</strain>
    </source>
</reference>
<organism evidence="1 2">
    <name type="scientific">Parasulfitobacter algicola</name>
    <dbReference type="NCBI Taxonomy" id="2614809"/>
    <lineage>
        <taxon>Bacteria</taxon>
        <taxon>Pseudomonadati</taxon>
        <taxon>Pseudomonadota</taxon>
        <taxon>Alphaproteobacteria</taxon>
        <taxon>Rhodobacterales</taxon>
        <taxon>Roseobacteraceae</taxon>
        <taxon>Parasulfitobacter</taxon>
    </lineage>
</organism>
<comment type="caution">
    <text evidence="1">The sequence shown here is derived from an EMBL/GenBank/DDBJ whole genome shotgun (WGS) entry which is preliminary data.</text>
</comment>
<evidence type="ECO:0000313" key="1">
    <source>
        <dbReference type="EMBL" id="NSX55704.1"/>
    </source>
</evidence>
<dbReference type="SUPFAM" id="SSF53474">
    <property type="entry name" value="alpha/beta-Hydrolases"/>
    <property type="match status" value="1"/>
</dbReference>
<name>A0ABX2IYK7_9RHOB</name>
<gene>
    <name evidence="1" type="ORF">HRQ87_12910</name>
</gene>
<dbReference type="Proteomes" id="UP000777935">
    <property type="component" value="Unassembled WGS sequence"/>
</dbReference>
<accession>A0ABX2IYK7</accession>
<sequence>MIEKAADNGDPDMLTTWYREVYPAGPNDGFYKKLGDHTVSFVDRGPHQLVITFDSVTDAKNKAINKEPWLAHLCREQGYSHLGITTQQQSWYRNAPLIKVLEDLRNDDFFKQFERVVFAGVSMGGFAALAFCGLAKGATVIAFSPQVSLSKALIPWEDRFPEGAALDWTLPYGDASEHLADAAHVFVVYDPLNAKDTRHADLLSGANVTPMRAFGLGHNPSVLLDRMNRLDLIMTHAIQGDLTRQIFYENTRGRKDLYIYRRNVEAVLIERDKPRLLKLFRTRFRDRRRALMEKTSTVAVAPDPASNDERPPHVWPSAPGNAWMIDVSGDAIRYLSDRYHGQIIGYEERAQVTLAQTPPLAIGVIAFGGGVSIERKLSERFEWHVVDQKLSADVPVFAAESHGVIAQIYNRIKGKALTTTIALSHPQPGITEQDAKVGGDAYTQILDRIKAATTALAQWDKQLFIDRIHLCLLSGAPQVPEQAADFHYAAIAQELRGDVTLITGQKSFPLIVVSQSAGTQTDGTSQVILAEGRLDIDHPTIGIVVATPKYPFAMMPDTPATLTSEDQLLVDEIEAHALAEVHAGRPWYCPSLQIASLAKRTITAEFSTLSDLQFVSDTDHGFALMGCDNNAKITSVKASGKTVSIVCNKEPKGENLVLTYAWGATSTKMDGKPANTGGLRDNWCAESQLSNGRSLYRFALSGRTRIINHDG</sequence>
<dbReference type="InterPro" id="IPR029058">
    <property type="entry name" value="AB_hydrolase_fold"/>
</dbReference>
<keyword evidence="2" id="KW-1185">Reference proteome</keyword>
<proteinExistence type="predicted"/>
<dbReference type="EMBL" id="JABUFE010000007">
    <property type="protein sequence ID" value="NSX55704.1"/>
    <property type="molecule type" value="Genomic_DNA"/>
</dbReference>